<keyword evidence="1" id="KW-0175">Coiled coil</keyword>
<evidence type="ECO:0000313" key="3">
    <source>
        <dbReference type="Proteomes" id="UP001418222"/>
    </source>
</evidence>
<proteinExistence type="predicted"/>
<comment type="caution">
    <text evidence="2">The sequence shown here is derived from an EMBL/GenBank/DDBJ whole genome shotgun (WGS) entry which is preliminary data.</text>
</comment>
<name>A0AAP0GDG4_9ASPA</name>
<evidence type="ECO:0000313" key="2">
    <source>
        <dbReference type="EMBL" id="KAK8952404.1"/>
    </source>
</evidence>
<organism evidence="2 3">
    <name type="scientific">Platanthera zijinensis</name>
    <dbReference type="NCBI Taxonomy" id="2320716"/>
    <lineage>
        <taxon>Eukaryota</taxon>
        <taxon>Viridiplantae</taxon>
        <taxon>Streptophyta</taxon>
        <taxon>Embryophyta</taxon>
        <taxon>Tracheophyta</taxon>
        <taxon>Spermatophyta</taxon>
        <taxon>Magnoliopsida</taxon>
        <taxon>Liliopsida</taxon>
        <taxon>Asparagales</taxon>
        <taxon>Orchidaceae</taxon>
        <taxon>Orchidoideae</taxon>
        <taxon>Orchideae</taxon>
        <taxon>Orchidinae</taxon>
        <taxon>Platanthera</taxon>
    </lineage>
</organism>
<gene>
    <name evidence="2" type="ORF">KSP39_PZI004141</name>
</gene>
<dbReference type="AlphaFoldDB" id="A0AAP0GDG4"/>
<protein>
    <submittedName>
        <fullName evidence="2">Uncharacterized protein</fullName>
    </submittedName>
</protein>
<reference evidence="2 3" key="1">
    <citation type="journal article" date="2022" name="Nat. Plants">
        <title>Genomes of leafy and leafless Platanthera orchids illuminate the evolution of mycoheterotrophy.</title>
        <authorList>
            <person name="Li M.H."/>
            <person name="Liu K.W."/>
            <person name="Li Z."/>
            <person name="Lu H.C."/>
            <person name="Ye Q.L."/>
            <person name="Zhang D."/>
            <person name="Wang J.Y."/>
            <person name="Li Y.F."/>
            <person name="Zhong Z.M."/>
            <person name="Liu X."/>
            <person name="Yu X."/>
            <person name="Liu D.K."/>
            <person name="Tu X.D."/>
            <person name="Liu B."/>
            <person name="Hao Y."/>
            <person name="Liao X.Y."/>
            <person name="Jiang Y.T."/>
            <person name="Sun W.H."/>
            <person name="Chen J."/>
            <person name="Chen Y.Q."/>
            <person name="Ai Y."/>
            <person name="Zhai J.W."/>
            <person name="Wu S.S."/>
            <person name="Zhou Z."/>
            <person name="Hsiao Y.Y."/>
            <person name="Wu W.L."/>
            <person name="Chen Y.Y."/>
            <person name="Lin Y.F."/>
            <person name="Hsu J.L."/>
            <person name="Li C.Y."/>
            <person name="Wang Z.W."/>
            <person name="Zhao X."/>
            <person name="Zhong W.Y."/>
            <person name="Ma X.K."/>
            <person name="Ma L."/>
            <person name="Huang J."/>
            <person name="Chen G.Z."/>
            <person name="Huang M.Z."/>
            <person name="Huang L."/>
            <person name="Peng D.H."/>
            <person name="Luo Y.B."/>
            <person name="Zou S.Q."/>
            <person name="Chen S.P."/>
            <person name="Lan S."/>
            <person name="Tsai W.C."/>
            <person name="Van de Peer Y."/>
            <person name="Liu Z.J."/>
        </authorList>
    </citation>
    <scope>NUCLEOTIDE SEQUENCE [LARGE SCALE GENOMIC DNA]</scope>
    <source>
        <strain evidence="2">Lor287</strain>
    </source>
</reference>
<feature type="coiled-coil region" evidence="1">
    <location>
        <begin position="24"/>
        <end position="51"/>
    </location>
</feature>
<accession>A0AAP0GDG4</accession>
<dbReference type="Proteomes" id="UP001418222">
    <property type="component" value="Unassembled WGS sequence"/>
</dbReference>
<dbReference type="EMBL" id="JBBWWQ010000003">
    <property type="protein sequence ID" value="KAK8952404.1"/>
    <property type="molecule type" value="Genomic_DNA"/>
</dbReference>
<keyword evidence="3" id="KW-1185">Reference proteome</keyword>
<evidence type="ECO:0000256" key="1">
    <source>
        <dbReference type="SAM" id="Coils"/>
    </source>
</evidence>
<sequence length="203" mass="21961">MEVAAQQMVPGLDMEVQHMTMEELESFHNTLEELRRNVASRQEELEMLSAVEAKPIRGGPGACLVMGLAISAACIMGCICLPAAPVVRAGHACAEAVALAGAPPARAGRVRAGHARAGCPRADQFRDWCDVRFDGGERIEVRSNKVWLEFESHQAPATVRPGKQLAGDLAAGDGRKRPCKFHGLGCPCMHCMGKKYSSRWIKL</sequence>